<evidence type="ECO:0000313" key="3">
    <source>
        <dbReference type="EMBL" id="VFK53996.1"/>
    </source>
</evidence>
<keyword evidence="1" id="KW-0812">Transmembrane</keyword>
<dbReference type="AlphaFoldDB" id="A0A450ZH65"/>
<dbReference type="EMBL" id="CAADFY010000017">
    <property type="protein sequence ID" value="VFK53163.1"/>
    <property type="molecule type" value="Genomic_DNA"/>
</dbReference>
<keyword evidence="1" id="KW-0472">Membrane</keyword>
<evidence type="ECO:0000313" key="2">
    <source>
        <dbReference type="EMBL" id="VFK53163.1"/>
    </source>
</evidence>
<organism evidence="2">
    <name type="scientific">Candidatus Kentrum sp. TUN</name>
    <dbReference type="NCBI Taxonomy" id="2126343"/>
    <lineage>
        <taxon>Bacteria</taxon>
        <taxon>Pseudomonadati</taxon>
        <taxon>Pseudomonadota</taxon>
        <taxon>Gammaproteobacteria</taxon>
        <taxon>Candidatus Kentrum</taxon>
    </lineage>
</organism>
<sequence>MKVITESLSPMLAGNKMNQIGITETKNFLIALIQDLHGKRPMVIGAVVFTNAWPLVFALGAMKDAMDRRVI</sequence>
<feature type="transmembrane region" description="Helical" evidence="1">
    <location>
        <begin position="42"/>
        <end position="62"/>
    </location>
</feature>
<protein>
    <submittedName>
        <fullName evidence="2">Uncharacterized protein</fullName>
    </submittedName>
</protein>
<name>A0A450ZH65_9GAMM</name>
<proteinExistence type="predicted"/>
<dbReference type="EMBL" id="CAADFV010000019">
    <property type="protein sequence ID" value="VFK53996.1"/>
    <property type="molecule type" value="Genomic_DNA"/>
</dbReference>
<keyword evidence="1" id="KW-1133">Transmembrane helix</keyword>
<gene>
    <name evidence="3" type="ORF">BECKTUN1418E_GA0071001_101920</name>
    <name evidence="2" type="ORF">BECKTUN1418F_GA0071002_101720</name>
</gene>
<reference evidence="2" key="1">
    <citation type="submission" date="2019-02" db="EMBL/GenBank/DDBJ databases">
        <authorList>
            <person name="Gruber-Vodicka R. H."/>
            <person name="Seah K. B. B."/>
        </authorList>
    </citation>
    <scope>NUCLEOTIDE SEQUENCE</scope>
    <source>
        <strain evidence="3">BECK_BY2</strain>
        <strain evidence="2">BECK_BY3</strain>
    </source>
</reference>
<evidence type="ECO:0000256" key="1">
    <source>
        <dbReference type="SAM" id="Phobius"/>
    </source>
</evidence>
<accession>A0A450ZH65</accession>